<proteinExistence type="evidence at transcript level"/>
<feature type="non-terminal residue" evidence="1">
    <location>
        <position position="1"/>
    </location>
</feature>
<evidence type="ECO:0000313" key="1">
    <source>
        <dbReference type="EMBL" id="JAB55010.1"/>
    </source>
</evidence>
<dbReference type="EMBL" id="GANO01004861">
    <property type="protein sequence ID" value="JAB55010.1"/>
    <property type="molecule type" value="mRNA"/>
</dbReference>
<reference evidence="1" key="1">
    <citation type="journal article" date="2014" name="Insect Biochem. Mol. Biol.">
        <title>An insight into the sialome of the frog biting fly, Corethrella appendiculata.</title>
        <authorList>
            <person name="Ribeiro J.M.C."/>
            <person name="Chagas A.C."/>
            <person name="Pham V.M."/>
            <person name="Lounibos L.P."/>
            <person name="Calvo E."/>
        </authorList>
    </citation>
    <scope>NUCLEOTIDE SEQUENCE</scope>
    <source>
        <tissue evidence="1">Salivary glands</tissue>
    </source>
</reference>
<accession>U5EP21</accession>
<dbReference type="AlphaFoldDB" id="U5EP21"/>
<organism evidence="1">
    <name type="scientific">Corethrella appendiculata</name>
    <dbReference type="NCBI Taxonomy" id="1370023"/>
    <lineage>
        <taxon>Eukaryota</taxon>
        <taxon>Metazoa</taxon>
        <taxon>Ecdysozoa</taxon>
        <taxon>Arthropoda</taxon>
        <taxon>Hexapoda</taxon>
        <taxon>Insecta</taxon>
        <taxon>Pterygota</taxon>
        <taxon>Neoptera</taxon>
        <taxon>Endopterygota</taxon>
        <taxon>Diptera</taxon>
        <taxon>Nematocera</taxon>
        <taxon>Culicoidea</taxon>
        <taxon>Chaoboridae</taxon>
        <taxon>Corethrella</taxon>
    </lineage>
</organism>
<protein>
    <submittedName>
        <fullName evidence="1">Uncharacterized protein</fullName>
    </submittedName>
</protein>
<sequence>WMDEINEKLRFIIADEINMSDLIETMDQLIDKLIQESNFCSTRPSRAPHLAAETASLMFTFFQMYEQSIKKSEIFIDEISNKEFMNRLAIILGIYFDVKLKSFVIENDDLIETVKTISLQIQNYLKNKTCVADMFISMQRFYAGHKEILIPIFQKHFHLNKTTEFFELDYLKYIYIYKKWASLVP</sequence>
<name>U5EP21_9DIPT</name>
<feature type="non-terminal residue" evidence="1">
    <location>
        <position position="185"/>
    </location>
</feature>